<sequence length="328" mass="35900">MSAAMPFVAAGNVWLAGIRRTDSGLSPRTVEDYGRTFIRYVDKAGSSVRGLTLTEANNPQRLRTFLQTVADNHGTGAAAAARSVLMGILNLAVDNGTLLTNAMRQVRVVKSQRVHRRREGREARDMTRAFTREERDSLIAHGDKHALAEDVLPQTARKRQAVADLAAFMAYTGVRITEARSLRWEDVDLESDGPGHQPSVLIKGTKSKSSRRRLPLPTSLAVRLRRRTEQAGGTGYVFASPHMADTERAWDQSNCAKALAQLFLEAGLSWAVPHTFRRTVASLLHERGVPLVQIADQLGHADPAMTARVYLGRDLMGDGQSVAEALDG</sequence>
<evidence type="ECO:0000313" key="6">
    <source>
        <dbReference type="Proteomes" id="UP000198857"/>
    </source>
</evidence>
<dbReference type="GO" id="GO:0015074">
    <property type="term" value="P:DNA integration"/>
    <property type="evidence" value="ECO:0007669"/>
    <property type="project" value="InterPro"/>
</dbReference>
<dbReference type="GO" id="GO:0003677">
    <property type="term" value="F:DNA binding"/>
    <property type="evidence" value="ECO:0007669"/>
    <property type="project" value="UniProtKB-KW"/>
</dbReference>
<keyword evidence="6" id="KW-1185">Reference proteome</keyword>
<dbReference type="PANTHER" id="PTHR30349:SF84">
    <property type="entry name" value="PHAGE-RELATED INTEGRASE"/>
    <property type="match status" value="1"/>
</dbReference>
<protein>
    <submittedName>
        <fullName evidence="5">Phage integrase family protein</fullName>
    </submittedName>
</protein>
<gene>
    <name evidence="5" type="ORF">SAMN05660464_3700</name>
</gene>
<proteinExistence type="predicted"/>
<reference evidence="6" key="1">
    <citation type="submission" date="2016-10" db="EMBL/GenBank/DDBJ databases">
        <authorList>
            <person name="Varghese N."/>
            <person name="Submissions S."/>
        </authorList>
    </citation>
    <scope>NUCLEOTIDE SEQUENCE [LARGE SCALE GENOMIC DNA]</scope>
    <source>
        <strain evidence="6">DSM 44208</strain>
    </source>
</reference>
<dbReference type="CDD" id="cd01189">
    <property type="entry name" value="INT_ICEBs1_C_like"/>
    <property type="match status" value="1"/>
</dbReference>
<dbReference type="STRING" id="1523247.SAMN05660464_3700"/>
<organism evidence="5 6">
    <name type="scientific">Geodermatophilus dictyosporus</name>
    <dbReference type="NCBI Taxonomy" id="1523247"/>
    <lineage>
        <taxon>Bacteria</taxon>
        <taxon>Bacillati</taxon>
        <taxon>Actinomycetota</taxon>
        <taxon>Actinomycetes</taxon>
        <taxon>Geodermatophilales</taxon>
        <taxon>Geodermatophilaceae</taxon>
        <taxon>Geodermatophilus</taxon>
    </lineage>
</organism>
<feature type="compositionally biased region" description="Basic residues" evidence="3">
    <location>
        <begin position="205"/>
        <end position="214"/>
    </location>
</feature>
<dbReference type="InterPro" id="IPR011010">
    <property type="entry name" value="DNA_brk_join_enz"/>
</dbReference>
<dbReference type="InterPro" id="IPR050090">
    <property type="entry name" value="Tyrosine_recombinase_XerCD"/>
</dbReference>
<evidence type="ECO:0000256" key="2">
    <source>
        <dbReference type="ARBA" id="ARBA00023172"/>
    </source>
</evidence>
<dbReference type="PANTHER" id="PTHR30349">
    <property type="entry name" value="PHAGE INTEGRASE-RELATED"/>
    <property type="match status" value="1"/>
</dbReference>
<name>A0A1I5RT73_9ACTN</name>
<evidence type="ECO:0000256" key="3">
    <source>
        <dbReference type="SAM" id="MobiDB-lite"/>
    </source>
</evidence>
<dbReference type="EMBL" id="FOWQ01000006">
    <property type="protein sequence ID" value="SFP61580.1"/>
    <property type="molecule type" value="Genomic_DNA"/>
</dbReference>
<dbReference type="Pfam" id="PF00589">
    <property type="entry name" value="Phage_integrase"/>
    <property type="match status" value="1"/>
</dbReference>
<dbReference type="SUPFAM" id="SSF56349">
    <property type="entry name" value="DNA breaking-rejoining enzymes"/>
    <property type="match status" value="1"/>
</dbReference>
<dbReference type="Gene3D" id="1.10.443.10">
    <property type="entry name" value="Intergrase catalytic core"/>
    <property type="match status" value="1"/>
</dbReference>
<dbReference type="PROSITE" id="PS51898">
    <property type="entry name" value="TYR_RECOMBINASE"/>
    <property type="match status" value="1"/>
</dbReference>
<dbReference type="InterPro" id="IPR002104">
    <property type="entry name" value="Integrase_catalytic"/>
</dbReference>
<evidence type="ECO:0000256" key="1">
    <source>
        <dbReference type="ARBA" id="ARBA00023125"/>
    </source>
</evidence>
<evidence type="ECO:0000259" key="4">
    <source>
        <dbReference type="PROSITE" id="PS51898"/>
    </source>
</evidence>
<feature type="region of interest" description="Disordered" evidence="3">
    <location>
        <begin position="194"/>
        <end position="214"/>
    </location>
</feature>
<dbReference type="Proteomes" id="UP000198857">
    <property type="component" value="Unassembled WGS sequence"/>
</dbReference>
<keyword evidence="1" id="KW-0238">DNA-binding</keyword>
<dbReference type="Gene3D" id="1.10.150.130">
    <property type="match status" value="1"/>
</dbReference>
<dbReference type="InterPro" id="IPR013762">
    <property type="entry name" value="Integrase-like_cat_sf"/>
</dbReference>
<dbReference type="InterPro" id="IPR010998">
    <property type="entry name" value="Integrase_recombinase_N"/>
</dbReference>
<keyword evidence="2" id="KW-0233">DNA recombination</keyword>
<accession>A0A1I5RT73</accession>
<evidence type="ECO:0000313" key="5">
    <source>
        <dbReference type="EMBL" id="SFP61580.1"/>
    </source>
</evidence>
<dbReference type="AlphaFoldDB" id="A0A1I5RT73"/>
<feature type="domain" description="Tyr recombinase" evidence="4">
    <location>
        <begin position="125"/>
        <end position="327"/>
    </location>
</feature>
<dbReference type="GO" id="GO:0006310">
    <property type="term" value="P:DNA recombination"/>
    <property type="evidence" value="ECO:0007669"/>
    <property type="project" value="UniProtKB-KW"/>
</dbReference>